<dbReference type="GeneTree" id="ENSGT00530000064359"/>
<evidence type="ECO:0000256" key="3">
    <source>
        <dbReference type="ARBA" id="ARBA00022676"/>
    </source>
</evidence>
<dbReference type="GO" id="GO:0005737">
    <property type="term" value="C:cytoplasm"/>
    <property type="evidence" value="ECO:0007669"/>
    <property type="project" value="TreeGrafter"/>
</dbReference>
<keyword evidence="7" id="KW-0472">Membrane</keyword>
<comment type="subcellular location">
    <subcellularLocation>
        <location evidence="1">Membrane</location>
        <topology evidence="1">Single-pass membrane protein</topology>
    </subcellularLocation>
</comment>
<keyword evidence="4 8" id="KW-0808">Transferase</keyword>
<evidence type="ECO:0000313" key="10">
    <source>
        <dbReference type="Proteomes" id="UP000265020"/>
    </source>
</evidence>
<keyword evidence="3 8" id="KW-0328">Glycosyltransferase</keyword>
<keyword evidence="10" id="KW-1185">Reference proteome</keyword>
<dbReference type="PANTHER" id="PTHR21461:SF52">
    <property type="entry name" value="GLYCOSYLTRANSFERASE FAMILY 92 PROTEIN"/>
    <property type="match status" value="1"/>
</dbReference>
<evidence type="ECO:0000256" key="4">
    <source>
        <dbReference type="ARBA" id="ARBA00022679"/>
    </source>
</evidence>
<dbReference type="GO" id="GO:0016020">
    <property type="term" value="C:membrane"/>
    <property type="evidence" value="ECO:0007669"/>
    <property type="project" value="UniProtKB-SubCell"/>
</dbReference>
<keyword evidence="5" id="KW-0812">Transmembrane</keyword>
<organism evidence="9 10">
    <name type="scientific">Cyprinodon variegatus</name>
    <name type="common">Sheepshead minnow</name>
    <dbReference type="NCBI Taxonomy" id="28743"/>
    <lineage>
        <taxon>Eukaryota</taxon>
        <taxon>Metazoa</taxon>
        <taxon>Chordata</taxon>
        <taxon>Craniata</taxon>
        <taxon>Vertebrata</taxon>
        <taxon>Euteleostomi</taxon>
        <taxon>Actinopterygii</taxon>
        <taxon>Neopterygii</taxon>
        <taxon>Teleostei</taxon>
        <taxon>Neoteleostei</taxon>
        <taxon>Acanthomorphata</taxon>
        <taxon>Ovalentaria</taxon>
        <taxon>Atherinomorphae</taxon>
        <taxon>Cyprinodontiformes</taxon>
        <taxon>Cyprinodontidae</taxon>
        <taxon>Cyprinodon</taxon>
    </lineage>
</organism>
<accession>A0A3Q2D5R7</accession>
<dbReference type="OMA" id="RCHLLCQ"/>
<reference evidence="9" key="2">
    <citation type="submission" date="2025-09" db="UniProtKB">
        <authorList>
            <consortium name="Ensembl"/>
        </authorList>
    </citation>
    <scope>IDENTIFICATION</scope>
</reference>
<dbReference type="GO" id="GO:0016757">
    <property type="term" value="F:glycosyltransferase activity"/>
    <property type="evidence" value="ECO:0007669"/>
    <property type="project" value="UniProtKB-UniRule"/>
</dbReference>
<comment type="similarity">
    <text evidence="2 8">Belongs to the glycosyltransferase 92 family.</text>
</comment>
<evidence type="ECO:0000256" key="8">
    <source>
        <dbReference type="RuleBase" id="RU366017"/>
    </source>
</evidence>
<dbReference type="EC" id="2.4.1.-" evidence="8"/>
<dbReference type="Ensembl" id="ENSCVAT00000021624.1">
    <property type="protein sequence ID" value="ENSCVAP00000013946.1"/>
    <property type="gene ID" value="ENSCVAG00000016514.1"/>
</dbReference>
<protein>
    <recommendedName>
        <fullName evidence="8">Glycosyltransferase family 92 protein</fullName>
        <ecNumber evidence="8">2.4.1.-</ecNumber>
    </recommendedName>
</protein>
<evidence type="ECO:0000256" key="6">
    <source>
        <dbReference type="ARBA" id="ARBA00022989"/>
    </source>
</evidence>
<dbReference type="PANTHER" id="PTHR21461">
    <property type="entry name" value="GLYCOSYLTRANSFERASE FAMILY 92 PROTEIN"/>
    <property type="match status" value="1"/>
</dbReference>
<evidence type="ECO:0000313" key="9">
    <source>
        <dbReference type="Ensembl" id="ENSCVAP00000013946.1"/>
    </source>
</evidence>
<dbReference type="InterPro" id="IPR008166">
    <property type="entry name" value="Glyco_transf_92"/>
</dbReference>
<name>A0A3Q2D5R7_CYPVA</name>
<evidence type="ECO:0000256" key="2">
    <source>
        <dbReference type="ARBA" id="ARBA00007647"/>
    </source>
</evidence>
<dbReference type="AlphaFoldDB" id="A0A3Q2D5R7"/>
<keyword evidence="6" id="KW-1133">Transmembrane helix</keyword>
<sequence>AALTRKTMENSATVEFPCFKLSRIMCKPSFSLSQIRVIAIVLRSEKIDLWCHLLCRDQLQISKAIISIHSDHFRFPYGTADIMCQIPSGCEIPSHVAITSSAIKNKDDLEHTFSLFLIILLHSNILQYRINLKANNLVQTLEMLQLLGVNRVVIYKTNCSAEVQRVLEYYSGLVEVIPWSMAKYLKVSRRAFYDRDPADIHYFAQIPALNDCLYRYMYQSKYMALHDPDELILPQSLLAMLEKKHGDDSCYNFENHMIPSNFVKPPPEPATLPPQDLWQKISGENILTHLYREPFNPLPGRQNYKIIINPRAVFELTVHGVLKSKKSCVWVDGKIARIYHIKPRDLTELKPDQMIYDGRLLSYSSRLSSAVNTVLRQTGILPVSSTYLSSGML</sequence>
<evidence type="ECO:0000256" key="7">
    <source>
        <dbReference type="ARBA" id="ARBA00023136"/>
    </source>
</evidence>
<reference evidence="9" key="1">
    <citation type="submission" date="2025-08" db="UniProtKB">
        <authorList>
            <consortium name="Ensembl"/>
        </authorList>
    </citation>
    <scope>IDENTIFICATION</scope>
</reference>
<dbReference type="Pfam" id="PF01697">
    <property type="entry name" value="Glyco_transf_92"/>
    <property type="match status" value="1"/>
</dbReference>
<evidence type="ECO:0000256" key="5">
    <source>
        <dbReference type="ARBA" id="ARBA00022692"/>
    </source>
</evidence>
<proteinExistence type="inferred from homology"/>
<dbReference type="Proteomes" id="UP000265020">
    <property type="component" value="Unassembled WGS sequence"/>
</dbReference>
<evidence type="ECO:0000256" key="1">
    <source>
        <dbReference type="ARBA" id="ARBA00004167"/>
    </source>
</evidence>